<dbReference type="EMBL" id="QRCT01000010">
    <property type="protein sequence ID" value="RDU24848.1"/>
    <property type="molecule type" value="Genomic_DNA"/>
</dbReference>
<protein>
    <submittedName>
        <fullName evidence="2">HD-GYP domain-containing protein</fullName>
    </submittedName>
</protein>
<organism evidence="2 3">
    <name type="scientific">Anaerosacchariphilus polymeriproducens</name>
    <dbReference type="NCBI Taxonomy" id="1812858"/>
    <lineage>
        <taxon>Bacteria</taxon>
        <taxon>Bacillati</taxon>
        <taxon>Bacillota</taxon>
        <taxon>Clostridia</taxon>
        <taxon>Lachnospirales</taxon>
        <taxon>Lachnospiraceae</taxon>
        <taxon>Anaerosacchariphilus</taxon>
    </lineage>
</organism>
<evidence type="ECO:0000313" key="3">
    <source>
        <dbReference type="Proteomes" id="UP000255036"/>
    </source>
</evidence>
<evidence type="ECO:0000313" key="2">
    <source>
        <dbReference type="EMBL" id="RDU24848.1"/>
    </source>
</evidence>
<dbReference type="Proteomes" id="UP000255036">
    <property type="component" value="Unassembled WGS sequence"/>
</dbReference>
<dbReference type="PANTHER" id="PTHR43155:SF2">
    <property type="entry name" value="CYCLIC DI-GMP PHOSPHODIESTERASE PA4108"/>
    <property type="match status" value="1"/>
</dbReference>
<keyword evidence="3" id="KW-1185">Reference proteome</keyword>
<sequence length="366" mass="41934">MYKEKLRVQDLSEGMILFSDVCTQSGQLIMNSGTILSHYLIEKLNQYQIDSVFVEVPERPDHITSNPIKIGMEPTSYLERVKESQEFAEFHKVYFNHMKNFEMQLNDIVNSSSTSIDIDALLTTPITLVNSIDTTFGIFDLLLNIRHLDDSTYAHSLNVSIIANIVGKWLHLSERDLKVLTSCGLLHDIGKLLIPQEILQKPGKLTPEEFDLIKQHTTYGYALLKDKEIDPRIKASALLHHEKADGSGYPLGKKRENLPFFSQIITIVDTYEAMTANRVYREGLCPFKVIKLYEEEGFSKYNVQILMTFIEKLVQTYIGYTVRLNDGRIGKIVFINRLDLSHPIIESNSTFIDLAKERNLEIETLL</sequence>
<dbReference type="SMART" id="SM00471">
    <property type="entry name" value="HDc"/>
    <property type="match status" value="1"/>
</dbReference>
<dbReference type="NCBIfam" id="TIGR00277">
    <property type="entry name" value="HDIG"/>
    <property type="match status" value="1"/>
</dbReference>
<dbReference type="CDD" id="cd00077">
    <property type="entry name" value="HDc"/>
    <property type="match status" value="1"/>
</dbReference>
<dbReference type="PANTHER" id="PTHR43155">
    <property type="entry name" value="CYCLIC DI-GMP PHOSPHODIESTERASE PA4108-RELATED"/>
    <property type="match status" value="1"/>
</dbReference>
<dbReference type="Gene3D" id="1.10.3210.10">
    <property type="entry name" value="Hypothetical protein af1432"/>
    <property type="match status" value="1"/>
</dbReference>
<dbReference type="InterPro" id="IPR037522">
    <property type="entry name" value="HD_GYP_dom"/>
</dbReference>
<evidence type="ECO:0000259" key="1">
    <source>
        <dbReference type="PROSITE" id="PS51832"/>
    </source>
</evidence>
<dbReference type="InterPro" id="IPR006675">
    <property type="entry name" value="HDIG_dom"/>
</dbReference>
<dbReference type="SUPFAM" id="SSF109604">
    <property type="entry name" value="HD-domain/PDEase-like"/>
    <property type="match status" value="1"/>
</dbReference>
<accession>A0A371AZ21</accession>
<dbReference type="InterPro" id="IPR003607">
    <property type="entry name" value="HD/PDEase_dom"/>
</dbReference>
<dbReference type="Pfam" id="PF13487">
    <property type="entry name" value="HD_5"/>
    <property type="match status" value="1"/>
</dbReference>
<dbReference type="PROSITE" id="PS51832">
    <property type="entry name" value="HD_GYP"/>
    <property type="match status" value="1"/>
</dbReference>
<gene>
    <name evidence="2" type="ORF">DWV06_02405</name>
</gene>
<dbReference type="OrthoDB" id="9804747at2"/>
<dbReference type="AlphaFoldDB" id="A0A371AZ21"/>
<reference evidence="2 3" key="1">
    <citation type="submission" date="2018-07" db="EMBL/GenBank/DDBJ databases">
        <title>Anaerosacharophilus polymeroproducens gen. nov. sp. nov., an anaerobic bacterium isolated from salt field.</title>
        <authorList>
            <person name="Kim W."/>
            <person name="Yang S.-H."/>
            <person name="Oh J."/>
            <person name="Lee J.-H."/>
            <person name="Kwon K.K."/>
        </authorList>
    </citation>
    <scope>NUCLEOTIDE SEQUENCE [LARGE SCALE GENOMIC DNA]</scope>
    <source>
        <strain evidence="2 3">MCWD5</strain>
    </source>
</reference>
<proteinExistence type="predicted"/>
<name>A0A371AZ21_9FIRM</name>
<dbReference type="RefSeq" id="WP_115480595.1">
    <property type="nucleotide sequence ID" value="NZ_QRCT01000010.1"/>
</dbReference>
<feature type="domain" description="HD-GYP" evidence="1">
    <location>
        <begin position="130"/>
        <end position="325"/>
    </location>
</feature>
<comment type="caution">
    <text evidence="2">The sequence shown here is derived from an EMBL/GenBank/DDBJ whole genome shotgun (WGS) entry which is preliminary data.</text>
</comment>